<gene>
    <name evidence="1" type="ORF">ARMGADRAFT_1062830</name>
</gene>
<proteinExistence type="predicted"/>
<name>A0A2H3DRL1_ARMGA</name>
<evidence type="ECO:0000313" key="2">
    <source>
        <dbReference type="Proteomes" id="UP000217790"/>
    </source>
</evidence>
<dbReference type="AlphaFoldDB" id="A0A2H3DRL1"/>
<evidence type="ECO:0000313" key="1">
    <source>
        <dbReference type="EMBL" id="PBK94092.1"/>
    </source>
</evidence>
<sequence>MPLRRLHENKILREPMQFRGRNLTESITAVSQMALCTLAFVPLQNTHNLQEKKKIIHFIQVRKQAQIYRPTPCGSKIHAINQIYKTPNHAELNQESLPSYSCCLEK</sequence>
<accession>A0A2H3DRL1</accession>
<reference evidence="2" key="1">
    <citation type="journal article" date="2017" name="Nat. Ecol. Evol.">
        <title>Genome expansion and lineage-specific genetic innovations in the forest pathogenic fungi Armillaria.</title>
        <authorList>
            <person name="Sipos G."/>
            <person name="Prasanna A.N."/>
            <person name="Walter M.C."/>
            <person name="O'Connor E."/>
            <person name="Balint B."/>
            <person name="Krizsan K."/>
            <person name="Kiss B."/>
            <person name="Hess J."/>
            <person name="Varga T."/>
            <person name="Slot J."/>
            <person name="Riley R."/>
            <person name="Boka B."/>
            <person name="Rigling D."/>
            <person name="Barry K."/>
            <person name="Lee J."/>
            <person name="Mihaltcheva S."/>
            <person name="LaButti K."/>
            <person name="Lipzen A."/>
            <person name="Waldron R."/>
            <person name="Moloney N.M."/>
            <person name="Sperisen C."/>
            <person name="Kredics L."/>
            <person name="Vagvoelgyi C."/>
            <person name="Patrignani A."/>
            <person name="Fitzpatrick D."/>
            <person name="Nagy I."/>
            <person name="Doyle S."/>
            <person name="Anderson J.B."/>
            <person name="Grigoriev I.V."/>
            <person name="Gueldener U."/>
            <person name="Muensterkoetter M."/>
            <person name="Nagy L.G."/>
        </authorList>
    </citation>
    <scope>NUCLEOTIDE SEQUENCE [LARGE SCALE GENOMIC DNA]</scope>
    <source>
        <strain evidence="2">Ar21-2</strain>
    </source>
</reference>
<keyword evidence="2" id="KW-1185">Reference proteome</keyword>
<organism evidence="1 2">
    <name type="scientific">Armillaria gallica</name>
    <name type="common">Bulbous honey fungus</name>
    <name type="synonym">Armillaria bulbosa</name>
    <dbReference type="NCBI Taxonomy" id="47427"/>
    <lineage>
        <taxon>Eukaryota</taxon>
        <taxon>Fungi</taxon>
        <taxon>Dikarya</taxon>
        <taxon>Basidiomycota</taxon>
        <taxon>Agaricomycotina</taxon>
        <taxon>Agaricomycetes</taxon>
        <taxon>Agaricomycetidae</taxon>
        <taxon>Agaricales</taxon>
        <taxon>Marasmiineae</taxon>
        <taxon>Physalacriaceae</taxon>
        <taxon>Armillaria</taxon>
    </lineage>
</organism>
<dbReference type="EMBL" id="KZ293655">
    <property type="protein sequence ID" value="PBK94092.1"/>
    <property type="molecule type" value="Genomic_DNA"/>
</dbReference>
<protein>
    <submittedName>
        <fullName evidence="1">Uncharacterized protein</fullName>
    </submittedName>
</protein>
<dbReference type="Proteomes" id="UP000217790">
    <property type="component" value="Unassembled WGS sequence"/>
</dbReference>
<dbReference type="InParanoid" id="A0A2H3DRL1"/>